<sequence>MLNSFDLDEMDLPSTNPNEELETISNHFFKPLFDVKKFEIHSIEFRDKGVDFQIEIKKAAKHTNFHFAVQLKATDSKEVNKDGSISLQLYTSNINYLLNNTMPAYYVLFYKPTEVFYYENLNDFVKDLSEKDSEWQKQKSHNLRFCKKLTNQVIEVIYTTTIKKGLLHRKVNEKLILTTSSLPVNDKILIGKDLNVVEDSQIRNLVEEIGFTLINEGKWNEIISVNKKASGGVSTTAKYNLILGIANYYSGDLINSLSFLKETIKLQVELPPELKTLLKYFEASVKSSLGLITESDYQKRMDDLENADTVGLYIKLEKVKAEYYNSLEKDSEEKYDQLLKNINEIINDSNADDGIKVNAKCELILITGSKNNWDYVKSVAQLNAAEAFMGVNQKLRVECAKQFTRSKSVWFKDIQTFKEELLRSKNYFVYYNVSINEAKVIYEMIVFTSLISASQAMPDPPSPETQENRQMINSLCKKVNDAIDFYKHIGHIENEVVALSTKYELLHYIKDFENANATLMQAENLIDAYELFDKGRRIKHLKSNGTTHQKFKVWIEEVWNQVNKTTAEYEEMVAKMDEMDEQERKEKARLQDCLHIHLFPIGFFMFPRSKKEIVYKILNIKDEQVKGNYDRMFELVIPVANIYYNEITQEGFSNGKLADRGIESWRNIYRIRKAFFENKFYREERIY</sequence>
<evidence type="ECO:0000256" key="1">
    <source>
        <dbReference type="SAM" id="Coils"/>
    </source>
</evidence>
<organism evidence="3 4">
    <name type="scientific">Ilyomonas limi</name>
    <dbReference type="NCBI Taxonomy" id="2575867"/>
    <lineage>
        <taxon>Bacteria</taxon>
        <taxon>Pseudomonadati</taxon>
        <taxon>Bacteroidota</taxon>
        <taxon>Chitinophagia</taxon>
        <taxon>Chitinophagales</taxon>
        <taxon>Chitinophagaceae</taxon>
        <taxon>Ilyomonas</taxon>
    </lineage>
</organism>
<reference evidence="3 4" key="1">
    <citation type="submission" date="2019-05" db="EMBL/GenBank/DDBJ databases">
        <title>Panacibacter sp. strain 17mud1-8 Genome sequencing and assembly.</title>
        <authorList>
            <person name="Chhetri G."/>
        </authorList>
    </citation>
    <scope>NUCLEOTIDE SEQUENCE [LARGE SCALE GENOMIC DNA]</scope>
    <source>
        <strain evidence="3 4">17mud1-8</strain>
    </source>
</reference>
<name>A0A4U3KRX2_9BACT</name>
<dbReference type="AlphaFoldDB" id="A0A4U3KRX2"/>
<evidence type="ECO:0000313" key="3">
    <source>
        <dbReference type="EMBL" id="TKK64369.1"/>
    </source>
</evidence>
<evidence type="ECO:0000313" key="4">
    <source>
        <dbReference type="Proteomes" id="UP000305848"/>
    </source>
</evidence>
<keyword evidence="4" id="KW-1185">Reference proteome</keyword>
<feature type="domain" description="DUF4365" evidence="2">
    <location>
        <begin position="45"/>
        <end position="145"/>
    </location>
</feature>
<proteinExistence type="predicted"/>
<dbReference type="EMBL" id="SZQL01000035">
    <property type="protein sequence ID" value="TKK64369.1"/>
    <property type="molecule type" value="Genomic_DNA"/>
</dbReference>
<dbReference type="OrthoDB" id="1413206at2"/>
<accession>A0A4U3KRX2</accession>
<feature type="coiled-coil region" evidence="1">
    <location>
        <begin position="562"/>
        <end position="589"/>
    </location>
</feature>
<evidence type="ECO:0000259" key="2">
    <source>
        <dbReference type="Pfam" id="PF14280"/>
    </source>
</evidence>
<dbReference type="Pfam" id="PF14280">
    <property type="entry name" value="DUF4365"/>
    <property type="match status" value="1"/>
</dbReference>
<protein>
    <submittedName>
        <fullName evidence="3">DUF4365 domain-containing protein</fullName>
    </submittedName>
</protein>
<comment type="caution">
    <text evidence="3">The sequence shown here is derived from an EMBL/GenBank/DDBJ whole genome shotgun (WGS) entry which is preliminary data.</text>
</comment>
<gene>
    <name evidence="3" type="ORF">FC093_22715</name>
</gene>
<dbReference type="Proteomes" id="UP000305848">
    <property type="component" value="Unassembled WGS sequence"/>
</dbReference>
<dbReference type="InterPro" id="IPR025375">
    <property type="entry name" value="DUF4365"/>
</dbReference>
<keyword evidence="1" id="KW-0175">Coiled coil</keyword>
<dbReference type="RefSeq" id="WP_137264116.1">
    <property type="nucleotide sequence ID" value="NZ_SZQL01000035.1"/>
</dbReference>